<evidence type="ECO:0000313" key="2">
    <source>
        <dbReference type="Proteomes" id="UP000831684"/>
    </source>
</evidence>
<geneLocation type="plasmid" evidence="1 2">
    <name>pB</name>
</geneLocation>
<organism evidence="1 2">
    <name type="scientific">Ancylobacter polymorphus</name>
    <dbReference type="NCBI Taxonomy" id="223390"/>
    <lineage>
        <taxon>Bacteria</taxon>
        <taxon>Pseudomonadati</taxon>
        <taxon>Pseudomonadota</taxon>
        <taxon>Alphaproteobacteria</taxon>
        <taxon>Hyphomicrobiales</taxon>
        <taxon>Xanthobacteraceae</taxon>
        <taxon>Ancylobacter</taxon>
    </lineage>
</organism>
<reference evidence="1" key="1">
    <citation type="submission" date="2021-09" db="EMBL/GenBank/DDBJ databases">
        <title>Network and meta-omics reveal the key degrader and cooperation patterns in an efficient 1,4-dioxane-degrading microbial community.</title>
        <authorList>
            <person name="Dai C."/>
        </authorList>
    </citation>
    <scope>NUCLEOTIDE SEQUENCE</scope>
    <source>
        <strain evidence="1">ZM13</strain>
        <plasmid evidence="1">pB</plasmid>
    </source>
</reference>
<dbReference type="AlphaFoldDB" id="A0A9E7D8F8"/>
<proteinExistence type="predicted"/>
<dbReference type="KEGG" id="apol:K9D25_23295"/>
<name>A0A9E7D8F8_9HYPH</name>
<sequence>MCIDCFDDSDAAGEDLGFAAGEIAWLARRIESDMKGAPLPARSWQIYFGEASGALDWPSLERIGRAMEGARQVAQLAGGPFHAADG</sequence>
<gene>
    <name evidence="1" type="ORF">K9D25_23295</name>
</gene>
<dbReference type="RefSeq" id="WP_244451196.1">
    <property type="nucleotide sequence ID" value="NZ_CP083241.1"/>
</dbReference>
<dbReference type="Proteomes" id="UP000831684">
    <property type="component" value="Plasmid pB"/>
</dbReference>
<dbReference type="EMBL" id="CP083241">
    <property type="protein sequence ID" value="UOK73581.1"/>
    <property type="molecule type" value="Genomic_DNA"/>
</dbReference>
<protein>
    <submittedName>
        <fullName evidence="1">Uncharacterized protein</fullName>
    </submittedName>
</protein>
<evidence type="ECO:0000313" key="1">
    <source>
        <dbReference type="EMBL" id="UOK73581.1"/>
    </source>
</evidence>
<accession>A0A9E7D8F8</accession>
<keyword evidence="1" id="KW-0614">Plasmid</keyword>